<sequence>DERRIGVPNVALRGKATQSDTYDSIHGAAYNAIDGNRESNLLAGSCTHTEEQTNPWWRVDLLEEYIVTSITVTNRGDCCPERLDGAEIHVGNSLLNNGNDNPLAAVLPSIPAGRSLNIDFTRRVDGRYVNVILTGFNRTLTLCEVEVYGYHAPTDGFRSTAISLIYFFIYCAEENLALKGKATQSSLYTFGIASNAIDGNRMSVWNKGSCSHTVTESNPWWRLNLRKTHKIFTVYVTNTRENPDRLNGAEIRIGDSLLNHGNNNPRCDTISSISSGSTKRFYCNGMDGRYVNIVIPGGKKILHVCEVEVFGSDPALDSGSRFRGLQMLIQFDCFVCHLSANVALRGKATQSDRFDNTLSNAINAIDGNRESDYSAGSCTRTIEQSNPWWRVDLLGNYIVTSITITNRGDCCADRLDGAEIHVGNSLLYNGAYNPVVAVLPHIPEGRSRTINFTSRVEGRHVAVVLPGLNRVLTLCEVEVYGYQSEFGVNRMRTWIHHALLPLCRLVVVVNLFVLFTGENLAIYGKASQSSLYGNEIAYLAIDGNRAPTGGPRSCCHTNNDFNPWLRVDLGKTHKILSVNVTNRIEFSTRLNGAELRIGDSLENNGNNNPRCAVISSIPGGFTEGFDCNGMDGRYVNIVIPGRAEYLHVCEVEVYGSVLD</sequence>
<dbReference type="GO" id="GO:0042806">
    <property type="term" value="F:fucose binding"/>
    <property type="evidence" value="ECO:0007669"/>
    <property type="project" value="UniProtKB-ARBA"/>
</dbReference>
<dbReference type="GO" id="GO:0001868">
    <property type="term" value="P:regulation of complement activation, lectin pathway"/>
    <property type="evidence" value="ECO:0007669"/>
    <property type="project" value="UniProtKB-ARBA"/>
</dbReference>
<feature type="domain" description="Fucolectin tachylectin-4 pentraxin-1" evidence="10">
    <location>
        <begin position="173"/>
        <end position="316"/>
    </location>
</feature>
<keyword evidence="9" id="KW-1015">Disulfide bond</keyword>
<dbReference type="GO" id="GO:0010185">
    <property type="term" value="P:regulation of cellular defense response"/>
    <property type="evidence" value="ECO:0007669"/>
    <property type="project" value="UniProtKB-ARBA"/>
</dbReference>
<evidence type="ECO:0000256" key="1">
    <source>
        <dbReference type="ARBA" id="ARBA00002219"/>
    </source>
</evidence>
<keyword evidence="6" id="KW-0479">Metal-binding</keyword>
<evidence type="ECO:0000313" key="11">
    <source>
        <dbReference type="Ensembl" id="ENSNMLP00000024596.1"/>
    </source>
</evidence>
<dbReference type="Proteomes" id="UP000694523">
    <property type="component" value="Unplaced"/>
</dbReference>
<keyword evidence="8" id="KW-0106">Calcium</keyword>
<keyword evidence="5" id="KW-0964">Secreted</keyword>
<dbReference type="InterPro" id="IPR008979">
    <property type="entry name" value="Galactose-bd-like_sf"/>
</dbReference>
<feature type="domain" description="Fucolectin tachylectin-4 pentraxin-1" evidence="10">
    <location>
        <begin position="339"/>
        <end position="489"/>
    </location>
</feature>
<dbReference type="PANTHER" id="PTHR45713:SF8">
    <property type="entry name" value="SI:CH211-215K15.4"/>
    <property type="match status" value="1"/>
</dbReference>
<evidence type="ECO:0000313" key="12">
    <source>
        <dbReference type="Proteomes" id="UP000694523"/>
    </source>
</evidence>
<dbReference type="Ensembl" id="ENSNMLT00000027518.1">
    <property type="protein sequence ID" value="ENSNMLP00000024596.1"/>
    <property type="gene ID" value="ENSNMLG00000015258.1"/>
</dbReference>
<evidence type="ECO:0000256" key="6">
    <source>
        <dbReference type="ARBA" id="ARBA00022723"/>
    </source>
</evidence>
<keyword evidence="12" id="KW-1185">Reference proteome</keyword>
<proteinExistence type="inferred from homology"/>
<feature type="domain" description="Fucolectin tachylectin-4 pentraxin-1" evidence="10">
    <location>
        <begin position="517"/>
        <end position="659"/>
    </location>
</feature>
<organism evidence="11 12">
    <name type="scientific">Neogobius melanostomus</name>
    <name type="common">round goby</name>
    <dbReference type="NCBI Taxonomy" id="47308"/>
    <lineage>
        <taxon>Eukaryota</taxon>
        <taxon>Metazoa</taxon>
        <taxon>Chordata</taxon>
        <taxon>Craniata</taxon>
        <taxon>Vertebrata</taxon>
        <taxon>Euteleostomi</taxon>
        <taxon>Actinopterygii</taxon>
        <taxon>Neopterygii</taxon>
        <taxon>Teleostei</taxon>
        <taxon>Neoteleostei</taxon>
        <taxon>Acanthomorphata</taxon>
        <taxon>Gobiaria</taxon>
        <taxon>Gobiiformes</taxon>
        <taxon>Gobioidei</taxon>
        <taxon>Gobiidae</taxon>
        <taxon>Benthophilinae</taxon>
        <taxon>Neogobiini</taxon>
        <taxon>Neogobius</taxon>
    </lineage>
</organism>
<dbReference type="InterPro" id="IPR051941">
    <property type="entry name" value="BG_Antigen-Binding_Lectin"/>
</dbReference>
<dbReference type="SUPFAM" id="SSF49785">
    <property type="entry name" value="Galactose-binding domain-like"/>
    <property type="match status" value="4"/>
</dbReference>
<dbReference type="PANTHER" id="PTHR45713">
    <property type="entry name" value="FTP DOMAIN-CONTAINING PROTEIN"/>
    <property type="match status" value="1"/>
</dbReference>
<comment type="function">
    <text evidence="1">Acts as a defensive agent. Recognizes blood group fucosylated oligosaccharides including A, B, H and Lewis B-type antigens. Does not recognize Lewis A antigen and has low affinity for monovalent haptens.</text>
</comment>
<dbReference type="Pfam" id="PF22633">
    <property type="entry name" value="F5_F8_type_C_2"/>
    <property type="match status" value="4"/>
</dbReference>
<dbReference type="Gene3D" id="2.60.120.260">
    <property type="entry name" value="Galactose-binding domain-like"/>
    <property type="match status" value="4"/>
</dbReference>
<reference evidence="11" key="1">
    <citation type="submission" date="2025-08" db="UniProtKB">
        <authorList>
            <consortium name="Ensembl"/>
        </authorList>
    </citation>
    <scope>IDENTIFICATION</scope>
</reference>
<feature type="domain" description="Fucolectin tachylectin-4 pentraxin-1" evidence="10">
    <location>
        <begin position="7"/>
        <end position="155"/>
    </location>
</feature>
<accession>A0A8C6TX50</accession>
<comment type="subcellular location">
    <subcellularLocation>
        <location evidence="2">Secreted</location>
    </subcellularLocation>
</comment>
<protein>
    <submittedName>
        <fullName evidence="11">Si:ch211-215k15.4</fullName>
    </submittedName>
</protein>
<comment type="similarity">
    <text evidence="3">Belongs to the fucolectin family.</text>
</comment>
<comment type="subunit">
    <text evidence="4">Homotrimer.</text>
</comment>
<dbReference type="GO" id="GO:0005576">
    <property type="term" value="C:extracellular region"/>
    <property type="evidence" value="ECO:0007669"/>
    <property type="project" value="UniProtKB-SubCell"/>
</dbReference>
<reference evidence="11" key="2">
    <citation type="submission" date="2025-09" db="UniProtKB">
        <authorList>
            <consortium name="Ensembl"/>
        </authorList>
    </citation>
    <scope>IDENTIFICATION</scope>
</reference>
<evidence type="ECO:0000256" key="2">
    <source>
        <dbReference type="ARBA" id="ARBA00004613"/>
    </source>
</evidence>
<dbReference type="SMART" id="SM00607">
    <property type="entry name" value="FTP"/>
    <property type="match status" value="4"/>
</dbReference>
<dbReference type="InterPro" id="IPR006585">
    <property type="entry name" value="FTP1"/>
</dbReference>
<evidence type="ECO:0000256" key="9">
    <source>
        <dbReference type="ARBA" id="ARBA00023157"/>
    </source>
</evidence>
<dbReference type="AlphaFoldDB" id="A0A8C6TX50"/>
<evidence type="ECO:0000256" key="8">
    <source>
        <dbReference type="ARBA" id="ARBA00022837"/>
    </source>
</evidence>
<evidence type="ECO:0000256" key="3">
    <source>
        <dbReference type="ARBA" id="ARBA00010147"/>
    </source>
</evidence>
<keyword evidence="7" id="KW-0430">Lectin</keyword>
<evidence type="ECO:0000259" key="10">
    <source>
        <dbReference type="SMART" id="SM00607"/>
    </source>
</evidence>
<dbReference type="GO" id="GO:0046872">
    <property type="term" value="F:metal ion binding"/>
    <property type="evidence" value="ECO:0007669"/>
    <property type="project" value="UniProtKB-KW"/>
</dbReference>
<evidence type="ECO:0000256" key="7">
    <source>
        <dbReference type="ARBA" id="ARBA00022734"/>
    </source>
</evidence>
<name>A0A8C6TX50_9GOBI</name>
<evidence type="ECO:0000256" key="4">
    <source>
        <dbReference type="ARBA" id="ARBA00011233"/>
    </source>
</evidence>
<evidence type="ECO:0000256" key="5">
    <source>
        <dbReference type="ARBA" id="ARBA00022525"/>
    </source>
</evidence>